<evidence type="ECO:0000256" key="1">
    <source>
        <dbReference type="SAM" id="MobiDB-lite"/>
    </source>
</evidence>
<proteinExistence type="predicted"/>
<accession>A0AAP0PXQ7</accession>
<organism evidence="2 3">
    <name type="scientific">Stephania cephalantha</name>
    <dbReference type="NCBI Taxonomy" id="152367"/>
    <lineage>
        <taxon>Eukaryota</taxon>
        <taxon>Viridiplantae</taxon>
        <taxon>Streptophyta</taxon>
        <taxon>Embryophyta</taxon>
        <taxon>Tracheophyta</taxon>
        <taxon>Spermatophyta</taxon>
        <taxon>Magnoliopsida</taxon>
        <taxon>Ranunculales</taxon>
        <taxon>Menispermaceae</taxon>
        <taxon>Menispermoideae</taxon>
        <taxon>Cissampelideae</taxon>
        <taxon>Stephania</taxon>
    </lineage>
</organism>
<dbReference type="EMBL" id="JBBNAG010000002">
    <property type="protein sequence ID" value="KAK9158349.1"/>
    <property type="molecule type" value="Genomic_DNA"/>
</dbReference>
<comment type="caution">
    <text evidence="2">The sequence shown here is derived from an EMBL/GenBank/DDBJ whole genome shotgun (WGS) entry which is preliminary data.</text>
</comment>
<evidence type="ECO:0000313" key="3">
    <source>
        <dbReference type="Proteomes" id="UP001419268"/>
    </source>
</evidence>
<feature type="compositionally biased region" description="Basic and acidic residues" evidence="1">
    <location>
        <begin position="125"/>
        <end position="136"/>
    </location>
</feature>
<feature type="compositionally biased region" description="Basic and acidic residues" evidence="1">
    <location>
        <begin position="87"/>
        <end position="97"/>
    </location>
</feature>
<dbReference type="AlphaFoldDB" id="A0AAP0PXQ7"/>
<protein>
    <submittedName>
        <fullName evidence="2">Uncharacterized protein</fullName>
    </submittedName>
</protein>
<evidence type="ECO:0000313" key="2">
    <source>
        <dbReference type="EMBL" id="KAK9158349.1"/>
    </source>
</evidence>
<keyword evidence="3" id="KW-1185">Reference proteome</keyword>
<gene>
    <name evidence="2" type="ORF">Scep_004923</name>
</gene>
<reference evidence="2 3" key="1">
    <citation type="submission" date="2024-01" db="EMBL/GenBank/DDBJ databases">
        <title>Genome assemblies of Stephania.</title>
        <authorList>
            <person name="Yang L."/>
        </authorList>
    </citation>
    <scope>NUCLEOTIDE SEQUENCE [LARGE SCALE GENOMIC DNA]</scope>
    <source>
        <strain evidence="2">JXDWG</strain>
        <tissue evidence="2">Leaf</tissue>
    </source>
</reference>
<feature type="region of interest" description="Disordered" evidence="1">
    <location>
        <begin position="86"/>
        <end position="136"/>
    </location>
</feature>
<name>A0AAP0PXQ7_9MAGN</name>
<sequence length="136" mass="14265">MISGSSISSSRISPIASHLSPLGFARPIDYHYIKLFIALCLLKSQSQRVRVVEGDDDGDGFGGGGARRVRRMKGAAVRAAVRHVTPRRADGGGESAREVACGAGVKGETTVKGGAGGERTGVRSGGEREVSEERRE</sequence>
<dbReference type="Proteomes" id="UP001419268">
    <property type="component" value="Unassembled WGS sequence"/>
</dbReference>